<protein>
    <recommendedName>
        <fullName evidence="9">Senescence-associated protein</fullName>
    </recommendedName>
</protein>
<evidence type="ECO:0000256" key="6">
    <source>
        <dbReference type="SAM" id="Phobius"/>
    </source>
</evidence>
<dbReference type="Gramene" id="QL02p095379:mrna">
    <property type="protein sequence ID" value="QL02p095379:mrna"/>
    <property type="gene ID" value="QL02p095379"/>
</dbReference>
<evidence type="ECO:0008006" key="9">
    <source>
        <dbReference type="Google" id="ProtNLM"/>
    </source>
</evidence>
<keyword evidence="3 6" id="KW-0812">Transmembrane</keyword>
<dbReference type="InterPro" id="IPR044991">
    <property type="entry name" value="TET_plant"/>
</dbReference>
<dbReference type="OMA" id="DWSILCY"/>
<proteinExistence type="inferred from homology"/>
<keyword evidence="5 6" id="KW-0472">Membrane</keyword>
<dbReference type="GO" id="GO:0016020">
    <property type="term" value="C:membrane"/>
    <property type="evidence" value="ECO:0007669"/>
    <property type="project" value="UniProtKB-SubCell"/>
</dbReference>
<evidence type="ECO:0000256" key="3">
    <source>
        <dbReference type="ARBA" id="ARBA00022692"/>
    </source>
</evidence>
<sequence length="276" mass="31036">MAMTVTEENNQPKGGSMTDKATKAKLLKRLLTILTYILSLPIFASVIWLLCMGDYDCEVVLRLPKLQLGIGIGLIVTFLVSNIVVFFQSRFSMLGLLVVMVPLTVMFTVGLALVGAYNMESRNIPGSPMWLKLKVHDNDNWYYIKQCIDDTGACNDLVSRSLTLKSYDFNSKRLSPIEAGCCKPPTTCQMQYVNATFWEKQNVAEDSSYPYDSDCDTWTNDQGTLCYNCSSCKDGFLSTLQVKWWTLGFFLVVMALVLIVSHLLLFLASMLEHYAI</sequence>
<evidence type="ECO:0000256" key="5">
    <source>
        <dbReference type="ARBA" id="ARBA00023136"/>
    </source>
</evidence>
<dbReference type="Pfam" id="PF00335">
    <property type="entry name" value="Tetraspanin"/>
    <property type="match status" value="1"/>
</dbReference>
<dbReference type="GO" id="GO:0009734">
    <property type="term" value="P:auxin-activated signaling pathway"/>
    <property type="evidence" value="ECO:0007669"/>
    <property type="project" value="InterPro"/>
</dbReference>
<evidence type="ECO:0000256" key="4">
    <source>
        <dbReference type="ARBA" id="ARBA00022989"/>
    </source>
</evidence>
<dbReference type="PANTHER" id="PTHR32191">
    <property type="entry name" value="TETRASPANIN-8-RELATED"/>
    <property type="match status" value="1"/>
</dbReference>
<accession>A0A7N2L2L2</accession>
<evidence type="ECO:0000313" key="8">
    <source>
        <dbReference type="Proteomes" id="UP000594261"/>
    </source>
</evidence>
<dbReference type="AlphaFoldDB" id="A0A7N2L2L2"/>
<comment type="subcellular location">
    <subcellularLocation>
        <location evidence="1">Membrane</location>
        <topology evidence="1">Multi-pass membrane protein</topology>
    </subcellularLocation>
</comment>
<dbReference type="Proteomes" id="UP000594261">
    <property type="component" value="Chromosome 2"/>
</dbReference>
<evidence type="ECO:0000256" key="1">
    <source>
        <dbReference type="ARBA" id="ARBA00004141"/>
    </source>
</evidence>
<feature type="transmembrane region" description="Helical" evidence="6">
    <location>
        <begin position="244"/>
        <end position="268"/>
    </location>
</feature>
<gene>
    <name evidence="7" type="primary">LOC115960190</name>
</gene>
<dbReference type="EnsemblPlants" id="QL02p095379:mrna">
    <property type="protein sequence ID" value="QL02p095379:mrna"/>
    <property type="gene ID" value="QL02p095379"/>
</dbReference>
<dbReference type="InParanoid" id="A0A7N2L2L2"/>
<reference evidence="7" key="2">
    <citation type="submission" date="2021-01" db="UniProtKB">
        <authorList>
            <consortium name="EnsemblPlants"/>
        </authorList>
    </citation>
    <scope>IDENTIFICATION</scope>
</reference>
<dbReference type="FunCoup" id="A0A7N2L2L2">
    <property type="interactions" value="69"/>
</dbReference>
<dbReference type="KEGG" id="qlo:115960190"/>
<reference evidence="8" key="1">
    <citation type="journal article" date="2016" name="G3 (Bethesda)">
        <title>First Draft Assembly and Annotation of the Genome of a California Endemic Oak Quercus lobata Nee (Fagaceae).</title>
        <authorList>
            <person name="Sork V.L."/>
            <person name="Fitz-Gibbon S.T."/>
            <person name="Puiu D."/>
            <person name="Crepeau M."/>
            <person name="Gugger P.F."/>
            <person name="Sherman R."/>
            <person name="Stevens K."/>
            <person name="Langley C.H."/>
            <person name="Pellegrini M."/>
            <person name="Salzberg S.L."/>
        </authorList>
    </citation>
    <scope>NUCLEOTIDE SEQUENCE [LARGE SCALE GENOMIC DNA]</scope>
    <source>
        <strain evidence="8">cv. SW786</strain>
    </source>
</reference>
<feature type="transmembrane region" description="Helical" evidence="6">
    <location>
        <begin position="70"/>
        <end position="87"/>
    </location>
</feature>
<name>A0A7N2L2L2_QUELO</name>
<dbReference type="OrthoDB" id="761290at2759"/>
<organism evidence="7 8">
    <name type="scientific">Quercus lobata</name>
    <name type="common">Valley oak</name>
    <dbReference type="NCBI Taxonomy" id="97700"/>
    <lineage>
        <taxon>Eukaryota</taxon>
        <taxon>Viridiplantae</taxon>
        <taxon>Streptophyta</taxon>
        <taxon>Embryophyta</taxon>
        <taxon>Tracheophyta</taxon>
        <taxon>Spermatophyta</taxon>
        <taxon>Magnoliopsida</taxon>
        <taxon>eudicotyledons</taxon>
        <taxon>Gunneridae</taxon>
        <taxon>Pentapetalae</taxon>
        <taxon>rosids</taxon>
        <taxon>fabids</taxon>
        <taxon>Fagales</taxon>
        <taxon>Fagaceae</taxon>
        <taxon>Quercus</taxon>
    </lineage>
</organism>
<evidence type="ECO:0000256" key="2">
    <source>
        <dbReference type="ARBA" id="ARBA00006840"/>
    </source>
</evidence>
<feature type="transmembrane region" description="Helical" evidence="6">
    <location>
        <begin position="94"/>
        <end position="117"/>
    </location>
</feature>
<keyword evidence="4 6" id="KW-1133">Transmembrane helix</keyword>
<dbReference type="InterPro" id="IPR018499">
    <property type="entry name" value="Tetraspanin/Peripherin"/>
</dbReference>
<dbReference type="GeneID" id="115960190"/>
<evidence type="ECO:0000313" key="7">
    <source>
        <dbReference type="EnsemblPlants" id="QL02p095379:mrna"/>
    </source>
</evidence>
<dbReference type="RefSeq" id="XP_030934822.1">
    <property type="nucleotide sequence ID" value="XM_031078962.1"/>
</dbReference>
<keyword evidence="8" id="KW-1185">Reference proteome</keyword>
<feature type="transmembrane region" description="Helical" evidence="6">
    <location>
        <begin position="30"/>
        <end position="50"/>
    </location>
</feature>
<comment type="similarity">
    <text evidence="2">Belongs to the tetraspanin (TM4SF) family.</text>
</comment>